<feature type="transmembrane region" description="Helical" evidence="7">
    <location>
        <begin position="239"/>
        <end position="264"/>
    </location>
</feature>
<dbReference type="SUPFAM" id="SSF103473">
    <property type="entry name" value="MFS general substrate transporter"/>
    <property type="match status" value="1"/>
</dbReference>
<evidence type="ECO:0000256" key="5">
    <source>
        <dbReference type="ARBA" id="ARBA00022989"/>
    </source>
</evidence>
<dbReference type="Proteomes" id="UP000294820">
    <property type="component" value="Chromosome 1"/>
</dbReference>
<dbReference type="GO" id="GO:0005886">
    <property type="term" value="C:plasma membrane"/>
    <property type="evidence" value="ECO:0007669"/>
    <property type="project" value="UniProtKB-SubCell"/>
</dbReference>
<sequence length="399" mass="43939">MKRIYRYISDAIMYVSFFSWFPFVAIHLNQQWGGALTGTLLSLVAVLSVIISLYVARLADYYAKKKVLNAIFSGYLLAALLFVLSFWYASPVLYLCAFSLLSWSFTLYFSVSKAIVSDAFPASEWKRVFSALHVIFNVAFVVGPLLGGLLANQGVWHAGIMLAATLVNMAAHHVLTDDVVPPPQKKRNAFQQFYGLSKDYRLSLFLLGSILAAQAFMQLELLLPVTIEERLRDLSATLLTYSVSSVSLFTLCMVVNGALIIALTRPFASLSDRYSLKFAFCASGMLYGLSMVIFAFATGPGGFMGGVLVLTLAELLVVSVQDTYIATISPEDKRSSYFAAASIRFSISRIFAPQMLFIAGIMGNTAAFLIVGFIAALSAVVFMLLFSMRWHPLQSEEGR</sequence>
<accession>A0A375AG28</accession>
<evidence type="ECO:0000313" key="10">
    <source>
        <dbReference type="Proteomes" id="UP000294820"/>
    </source>
</evidence>
<feature type="transmembrane region" description="Helical" evidence="7">
    <location>
        <begin position="92"/>
        <end position="116"/>
    </location>
</feature>
<feature type="transmembrane region" description="Helical" evidence="7">
    <location>
        <begin position="200"/>
        <end position="219"/>
    </location>
</feature>
<gene>
    <name evidence="9" type="ORF">DAQ1742_04256</name>
</gene>
<keyword evidence="2" id="KW-0813">Transport</keyword>
<dbReference type="Gene3D" id="1.20.1250.20">
    <property type="entry name" value="MFS general substrate transporter like domains"/>
    <property type="match status" value="1"/>
</dbReference>
<proteinExistence type="predicted"/>
<dbReference type="InterPro" id="IPR020846">
    <property type="entry name" value="MFS_dom"/>
</dbReference>
<dbReference type="KEGG" id="daq:DAQ1742_04256"/>
<reference evidence="9 10" key="1">
    <citation type="submission" date="2016-09" db="EMBL/GenBank/DDBJ databases">
        <authorList>
            <person name="Reverchon S."/>
            <person name="Nasser W."/>
            <person name="Leonard S."/>
            <person name="Brochier C."/>
            <person name="Duprey A."/>
        </authorList>
    </citation>
    <scope>NUCLEOTIDE SEQUENCE [LARGE SCALE GENOMIC DNA]</scope>
    <source>
        <strain evidence="9 10">174/2</strain>
    </source>
</reference>
<dbReference type="PANTHER" id="PTHR23517:SF3">
    <property type="entry name" value="INTEGRAL MEMBRANE TRANSPORT PROTEIN"/>
    <property type="match status" value="1"/>
</dbReference>
<keyword evidence="10" id="KW-1185">Reference proteome</keyword>
<dbReference type="Pfam" id="PF07690">
    <property type="entry name" value="MFS_1"/>
    <property type="match status" value="1"/>
</dbReference>
<dbReference type="InterPro" id="IPR050171">
    <property type="entry name" value="MFS_Transporters"/>
</dbReference>
<dbReference type="PROSITE" id="PS50850">
    <property type="entry name" value="MFS"/>
    <property type="match status" value="1"/>
</dbReference>
<dbReference type="GO" id="GO:0022857">
    <property type="term" value="F:transmembrane transporter activity"/>
    <property type="evidence" value="ECO:0007669"/>
    <property type="project" value="InterPro"/>
</dbReference>
<dbReference type="InterPro" id="IPR036259">
    <property type="entry name" value="MFS_trans_sf"/>
</dbReference>
<evidence type="ECO:0000256" key="2">
    <source>
        <dbReference type="ARBA" id="ARBA00022448"/>
    </source>
</evidence>
<dbReference type="InterPro" id="IPR001958">
    <property type="entry name" value="Tet-R_TetA/multi-R_MdtG-like"/>
</dbReference>
<feature type="transmembrane region" description="Helical" evidence="7">
    <location>
        <begin position="303"/>
        <end position="325"/>
    </location>
</feature>
<keyword evidence="5 7" id="KW-1133">Transmembrane helix</keyword>
<feature type="transmembrane region" description="Helical" evidence="7">
    <location>
        <begin position="276"/>
        <end position="297"/>
    </location>
</feature>
<feature type="transmembrane region" description="Helical" evidence="7">
    <location>
        <begin position="7"/>
        <end position="26"/>
    </location>
</feature>
<evidence type="ECO:0000259" key="8">
    <source>
        <dbReference type="PROSITE" id="PS50850"/>
    </source>
</evidence>
<evidence type="ECO:0000313" key="9">
    <source>
        <dbReference type="EMBL" id="SLM65013.1"/>
    </source>
</evidence>
<keyword evidence="4 7" id="KW-0812">Transmembrane</keyword>
<keyword evidence="3" id="KW-1003">Cell membrane</keyword>
<feature type="transmembrane region" description="Helical" evidence="7">
    <location>
        <begin position="67"/>
        <end position="86"/>
    </location>
</feature>
<evidence type="ECO:0000256" key="7">
    <source>
        <dbReference type="SAM" id="Phobius"/>
    </source>
</evidence>
<feature type="transmembrane region" description="Helical" evidence="7">
    <location>
        <begin position="337"/>
        <end position="361"/>
    </location>
</feature>
<organism evidence="9 10">
    <name type="scientific">Dickeya aquatica</name>
    <dbReference type="NCBI Taxonomy" id="1401087"/>
    <lineage>
        <taxon>Bacteria</taxon>
        <taxon>Pseudomonadati</taxon>
        <taxon>Pseudomonadota</taxon>
        <taxon>Gammaproteobacteria</taxon>
        <taxon>Enterobacterales</taxon>
        <taxon>Pectobacteriaceae</taxon>
        <taxon>Dickeya</taxon>
    </lineage>
</organism>
<feature type="transmembrane region" description="Helical" evidence="7">
    <location>
        <begin position="156"/>
        <end position="180"/>
    </location>
</feature>
<feature type="transmembrane region" description="Helical" evidence="7">
    <location>
        <begin position="128"/>
        <end position="150"/>
    </location>
</feature>
<evidence type="ECO:0000256" key="3">
    <source>
        <dbReference type="ARBA" id="ARBA00022475"/>
    </source>
</evidence>
<keyword evidence="6 7" id="KW-0472">Membrane</keyword>
<dbReference type="PRINTS" id="PR01035">
    <property type="entry name" value="TCRTETA"/>
</dbReference>
<dbReference type="PANTHER" id="PTHR23517">
    <property type="entry name" value="RESISTANCE PROTEIN MDTM, PUTATIVE-RELATED-RELATED"/>
    <property type="match status" value="1"/>
</dbReference>
<feature type="domain" description="Major facilitator superfamily (MFS) profile" evidence="8">
    <location>
        <begin position="1"/>
        <end position="390"/>
    </location>
</feature>
<evidence type="ECO:0000256" key="4">
    <source>
        <dbReference type="ARBA" id="ARBA00022692"/>
    </source>
</evidence>
<comment type="subcellular location">
    <subcellularLocation>
        <location evidence="1">Cell membrane</location>
        <topology evidence="1">Multi-pass membrane protein</topology>
    </subcellularLocation>
</comment>
<dbReference type="RefSeq" id="WP_035344935.1">
    <property type="nucleotide sequence ID" value="NZ_LT615367.1"/>
</dbReference>
<feature type="transmembrane region" description="Helical" evidence="7">
    <location>
        <begin position="32"/>
        <end position="55"/>
    </location>
</feature>
<dbReference type="EMBL" id="LT615367">
    <property type="protein sequence ID" value="SLM65013.1"/>
    <property type="molecule type" value="Genomic_DNA"/>
</dbReference>
<feature type="transmembrane region" description="Helical" evidence="7">
    <location>
        <begin position="367"/>
        <end position="386"/>
    </location>
</feature>
<name>A0A375AG28_9GAMM</name>
<protein>
    <submittedName>
        <fullName evidence="9">Transport protein</fullName>
    </submittedName>
</protein>
<dbReference type="InterPro" id="IPR011701">
    <property type="entry name" value="MFS"/>
</dbReference>
<evidence type="ECO:0000256" key="1">
    <source>
        <dbReference type="ARBA" id="ARBA00004651"/>
    </source>
</evidence>
<dbReference type="AlphaFoldDB" id="A0A375AG28"/>
<evidence type="ECO:0000256" key="6">
    <source>
        <dbReference type="ARBA" id="ARBA00023136"/>
    </source>
</evidence>